<accession>A0AAV0Y0E3</accession>
<evidence type="ECO:0000313" key="3">
    <source>
        <dbReference type="Proteomes" id="UP001160148"/>
    </source>
</evidence>
<organism evidence="2 3">
    <name type="scientific">Macrosiphum euphorbiae</name>
    <name type="common">potato aphid</name>
    <dbReference type="NCBI Taxonomy" id="13131"/>
    <lineage>
        <taxon>Eukaryota</taxon>
        <taxon>Metazoa</taxon>
        <taxon>Ecdysozoa</taxon>
        <taxon>Arthropoda</taxon>
        <taxon>Hexapoda</taxon>
        <taxon>Insecta</taxon>
        <taxon>Pterygota</taxon>
        <taxon>Neoptera</taxon>
        <taxon>Paraneoptera</taxon>
        <taxon>Hemiptera</taxon>
        <taxon>Sternorrhyncha</taxon>
        <taxon>Aphidomorpha</taxon>
        <taxon>Aphidoidea</taxon>
        <taxon>Aphididae</taxon>
        <taxon>Macrosiphini</taxon>
        <taxon>Macrosiphum</taxon>
    </lineage>
</organism>
<protein>
    <submittedName>
        <fullName evidence="2">Uncharacterized protein</fullName>
    </submittedName>
</protein>
<keyword evidence="1" id="KW-0472">Membrane</keyword>
<keyword evidence="1" id="KW-0812">Transmembrane</keyword>
<proteinExistence type="predicted"/>
<comment type="caution">
    <text evidence="2">The sequence shown here is derived from an EMBL/GenBank/DDBJ whole genome shotgun (WGS) entry which is preliminary data.</text>
</comment>
<name>A0AAV0Y0E3_9HEMI</name>
<reference evidence="2 3" key="1">
    <citation type="submission" date="2023-01" db="EMBL/GenBank/DDBJ databases">
        <authorList>
            <person name="Whitehead M."/>
        </authorList>
    </citation>
    <scope>NUCLEOTIDE SEQUENCE [LARGE SCALE GENOMIC DNA]</scope>
</reference>
<keyword evidence="1" id="KW-1133">Transmembrane helix</keyword>
<dbReference type="Proteomes" id="UP001160148">
    <property type="component" value="Unassembled WGS sequence"/>
</dbReference>
<evidence type="ECO:0000313" key="2">
    <source>
        <dbReference type="EMBL" id="CAI6374389.1"/>
    </source>
</evidence>
<keyword evidence="3" id="KW-1185">Reference proteome</keyword>
<feature type="transmembrane region" description="Helical" evidence="1">
    <location>
        <begin position="20"/>
        <end position="39"/>
    </location>
</feature>
<sequence length="109" mass="11789">MTLEADNFFVAGDFFAAGDAATGAGVVATVSVMLMMKLFKYVFKTMDNSTVHCGDTKWVKKCVNIYSAPCQLVNQCDSRRPPGYGCTIIFLNISTGNGGKNLVLNFLES</sequence>
<gene>
    <name evidence="2" type="ORF">MEUPH1_LOCUS28022</name>
</gene>
<evidence type="ECO:0000256" key="1">
    <source>
        <dbReference type="SAM" id="Phobius"/>
    </source>
</evidence>
<dbReference type="AlphaFoldDB" id="A0AAV0Y0E3"/>
<dbReference type="EMBL" id="CARXXK010001204">
    <property type="protein sequence ID" value="CAI6374389.1"/>
    <property type="molecule type" value="Genomic_DNA"/>
</dbReference>